<dbReference type="InterPro" id="IPR036388">
    <property type="entry name" value="WH-like_DNA-bd_sf"/>
</dbReference>
<comment type="pathway">
    <text evidence="4">Amino-acid biosynthesis.</text>
</comment>
<evidence type="ECO:0000256" key="3">
    <source>
        <dbReference type="ARBA" id="ARBA00023163"/>
    </source>
</evidence>
<dbReference type="SMART" id="SM00344">
    <property type="entry name" value="HTH_ASNC"/>
    <property type="match status" value="1"/>
</dbReference>
<keyword evidence="3" id="KW-0804">Transcription</keyword>
<dbReference type="InterPro" id="IPR036390">
    <property type="entry name" value="WH_DNA-bd_sf"/>
</dbReference>
<proteinExistence type="predicted"/>
<dbReference type="InterPro" id="IPR000485">
    <property type="entry name" value="AsnC-type_HTH_dom"/>
</dbReference>
<dbReference type="Gene3D" id="1.10.10.10">
    <property type="entry name" value="Winged helix-like DNA-binding domain superfamily/Winged helix DNA-binding domain"/>
    <property type="match status" value="1"/>
</dbReference>
<feature type="domain" description="HTH asnC-type" evidence="5">
    <location>
        <begin position="7"/>
        <end position="68"/>
    </location>
</feature>
<dbReference type="InterPro" id="IPR019887">
    <property type="entry name" value="Tscrpt_reg_AsnC/Lrp_C"/>
</dbReference>
<evidence type="ECO:0000313" key="7">
    <source>
        <dbReference type="Proteomes" id="UP000278149"/>
    </source>
</evidence>
<evidence type="ECO:0000313" key="6">
    <source>
        <dbReference type="EMBL" id="RSN69631.1"/>
    </source>
</evidence>
<dbReference type="SUPFAM" id="SSF46785">
    <property type="entry name" value="Winged helix' DNA-binding domain"/>
    <property type="match status" value="1"/>
</dbReference>
<dbReference type="GO" id="GO:0043200">
    <property type="term" value="P:response to amino acid"/>
    <property type="evidence" value="ECO:0007669"/>
    <property type="project" value="TreeGrafter"/>
</dbReference>
<dbReference type="InterPro" id="IPR011008">
    <property type="entry name" value="Dimeric_a/b-barrel"/>
</dbReference>
<dbReference type="PRINTS" id="PR00033">
    <property type="entry name" value="HTHASNC"/>
</dbReference>
<dbReference type="FunFam" id="1.10.10.10:FF:000646">
    <property type="entry name" value="Transcriptional regulator, AsnC family"/>
    <property type="match status" value="1"/>
</dbReference>
<keyword evidence="2" id="KW-0238">DNA-binding</keyword>
<dbReference type="Gene3D" id="3.30.70.920">
    <property type="match status" value="1"/>
</dbReference>
<name>A0A3R9QRC1_9CREN</name>
<dbReference type="EMBL" id="RCOR01000018">
    <property type="protein sequence ID" value="RSN69631.1"/>
    <property type="molecule type" value="Genomic_DNA"/>
</dbReference>
<dbReference type="Pfam" id="PF13412">
    <property type="entry name" value="HTH_24"/>
    <property type="match status" value="1"/>
</dbReference>
<dbReference type="CDD" id="cd00090">
    <property type="entry name" value="HTH_ARSR"/>
    <property type="match status" value="1"/>
</dbReference>
<reference evidence="6 7" key="1">
    <citation type="submission" date="2018-10" db="EMBL/GenBank/DDBJ databases">
        <title>Co-occurring genomic capacity for anaerobic methane metabolism and dissimilatory sulfite reduction discovered in the Korarchaeota.</title>
        <authorList>
            <person name="Mckay L.J."/>
            <person name="Dlakic M."/>
            <person name="Fields M.W."/>
            <person name="Delmont T.O."/>
            <person name="Eren A.M."/>
            <person name="Jay Z.J."/>
            <person name="Klingelsmith K.B."/>
            <person name="Rusch D.B."/>
            <person name="Inskeep W.P."/>
        </authorList>
    </citation>
    <scope>NUCLEOTIDE SEQUENCE [LARGE SCALE GENOMIC DNA]</scope>
    <source>
        <strain evidence="6 7">WS</strain>
    </source>
</reference>
<dbReference type="Pfam" id="PF01037">
    <property type="entry name" value="AsnC_trans_reg"/>
    <property type="match status" value="1"/>
</dbReference>
<accession>A0A3R9QRC1</accession>
<evidence type="ECO:0000256" key="1">
    <source>
        <dbReference type="ARBA" id="ARBA00023015"/>
    </source>
</evidence>
<comment type="caution">
    <text evidence="6">The sequence shown here is derived from an EMBL/GenBank/DDBJ whole genome shotgun (WGS) entry which is preliminary data.</text>
</comment>
<dbReference type="InterPro" id="IPR019888">
    <property type="entry name" value="Tscrpt_reg_AsnC-like"/>
</dbReference>
<dbReference type="PANTHER" id="PTHR30154:SF50">
    <property type="entry name" value="TRANSCRIPTIONAL REGULATOR, ASNC FAMILY"/>
    <property type="match status" value="1"/>
</dbReference>
<dbReference type="GO" id="GO:0043565">
    <property type="term" value="F:sequence-specific DNA binding"/>
    <property type="evidence" value="ECO:0007669"/>
    <property type="project" value="InterPro"/>
</dbReference>
<evidence type="ECO:0000259" key="5">
    <source>
        <dbReference type="PROSITE" id="PS50956"/>
    </source>
</evidence>
<dbReference type="AlphaFoldDB" id="A0A3R9QRC1"/>
<sequence>MPRVKGVTAKEIEILRKLVENGRVTFTQISRDLGMSPAGVMKKVRKLEDLGIIKGYTALVDHAKLGKGSKYIILLEVEPGKHNEVAKKIASMLEDNILEVHEITGQFDIIVKVIAGSQQELNDVLRKIQMIPGVRDTNTSLILDTTKERPSIVPSEIPGITRKGS</sequence>
<dbReference type="InterPro" id="IPR011991">
    <property type="entry name" value="ArsR-like_HTH"/>
</dbReference>
<dbReference type="Proteomes" id="UP000278149">
    <property type="component" value="Unassembled WGS sequence"/>
</dbReference>
<dbReference type="PANTHER" id="PTHR30154">
    <property type="entry name" value="LEUCINE-RESPONSIVE REGULATORY PROTEIN"/>
    <property type="match status" value="1"/>
</dbReference>
<protein>
    <submittedName>
        <fullName evidence="6">Lrp/AsnC family transcriptional regulator</fullName>
    </submittedName>
</protein>
<keyword evidence="1" id="KW-0805">Transcription regulation</keyword>
<dbReference type="GO" id="GO:0005829">
    <property type="term" value="C:cytosol"/>
    <property type="evidence" value="ECO:0007669"/>
    <property type="project" value="TreeGrafter"/>
</dbReference>
<organism evidence="6 7">
    <name type="scientific">Candidatus Korarchaeum cryptofilum</name>
    <dbReference type="NCBI Taxonomy" id="498846"/>
    <lineage>
        <taxon>Archaea</taxon>
        <taxon>Thermoproteota</taxon>
        <taxon>Candidatus Korarchaeia</taxon>
        <taxon>Candidatus Korarchaeales</taxon>
        <taxon>Candidatus Korarchaeaceae</taxon>
        <taxon>Candidatus Korarchaeum</taxon>
    </lineage>
</organism>
<evidence type="ECO:0000256" key="2">
    <source>
        <dbReference type="ARBA" id="ARBA00023125"/>
    </source>
</evidence>
<dbReference type="PROSITE" id="PS50956">
    <property type="entry name" value="HTH_ASNC_2"/>
    <property type="match status" value="1"/>
</dbReference>
<dbReference type="RefSeq" id="WP_125741243.1">
    <property type="nucleotide sequence ID" value="NZ_RCOR01000018.1"/>
</dbReference>
<gene>
    <name evidence="6" type="ORF">D9Q81_03250</name>
</gene>
<dbReference type="SUPFAM" id="SSF54909">
    <property type="entry name" value="Dimeric alpha+beta barrel"/>
    <property type="match status" value="1"/>
</dbReference>
<evidence type="ECO:0000256" key="4">
    <source>
        <dbReference type="ARBA" id="ARBA00029440"/>
    </source>
</evidence>